<dbReference type="SUPFAM" id="SSF81606">
    <property type="entry name" value="PP2C-like"/>
    <property type="match status" value="1"/>
</dbReference>
<evidence type="ECO:0000313" key="2">
    <source>
        <dbReference type="EMBL" id="GGH04282.1"/>
    </source>
</evidence>
<dbReference type="RefSeq" id="WP_188508460.1">
    <property type="nucleotide sequence ID" value="NZ_BMER01000007.1"/>
</dbReference>
<dbReference type="PANTHER" id="PTHR35801:SF1">
    <property type="entry name" value="PHOSPHOSERINE PHOSPHATASE RSBX"/>
    <property type="match status" value="1"/>
</dbReference>
<dbReference type="Proteomes" id="UP000660862">
    <property type="component" value="Unassembled WGS sequence"/>
</dbReference>
<sequence length="339" mass="37647">MVDATHKSFDASDRSHHAILKREMQRLAIAAQFTEKRRAELDIVVAEITSNFYKHAKGGEVLAGCFREEGLVYIELIGVDQGPGMTDLNRMMADGYSTKNTLGHGLGSIKRLADTFDIFSLKDWGTVLLVRIFRDGKPAAGTPRRHTQIRPVVVAKPKEMHSGDGYYATCSDRYTKIILADGLGHGIEANIATNEAINAFKECPHLSPVEIIRFIHPQVRKTRGLVATMVVIDDHLKQLHIAGVGNISARLVGATHSRSPISYNGIIGHNIPGTMRDQVFDFDAYQQLMLCSDGIRSRWDLNQIAALMRHDLSIQAAAVYKEFGRRTDDMAVLIARFIP</sequence>
<dbReference type="InterPro" id="IPR036890">
    <property type="entry name" value="HATPase_C_sf"/>
</dbReference>
<evidence type="ECO:0000259" key="1">
    <source>
        <dbReference type="SMART" id="SM00331"/>
    </source>
</evidence>
<keyword evidence="3" id="KW-1185">Reference proteome</keyword>
<dbReference type="PANTHER" id="PTHR35801">
    <property type="entry name" value="PHOSPHOSERINE PHOSPHATASE RSBX"/>
    <property type="match status" value="1"/>
</dbReference>
<dbReference type="Gene3D" id="3.60.40.10">
    <property type="entry name" value="PPM-type phosphatase domain"/>
    <property type="match status" value="1"/>
</dbReference>
<feature type="domain" description="PPM-type phosphatase" evidence="1">
    <location>
        <begin position="144"/>
        <end position="337"/>
    </location>
</feature>
<protein>
    <submittedName>
        <fullName evidence="2">TorS-related protein</fullName>
    </submittedName>
</protein>
<dbReference type="SMART" id="SM00331">
    <property type="entry name" value="PP2C_SIG"/>
    <property type="match status" value="1"/>
</dbReference>
<dbReference type="SUPFAM" id="SSF55874">
    <property type="entry name" value="ATPase domain of HSP90 chaperone/DNA topoisomerase II/histidine kinase"/>
    <property type="match status" value="1"/>
</dbReference>
<reference evidence="2" key="1">
    <citation type="journal article" date="2014" name="Int. J. Syst. Evol. Microbiol.">
        <title>Complete genome sequence of Corynebacterium casei LMG S-19264T (=DSM 44701T), isolated from a smear-ripened cheese.</title>
        <authorList>
            <consortium name="US DOE Joint Genome Institute (JGI-PGF)"/>
            <person name="Walter F."/>
            <person name="Albersmeier A."/>
            <person name="Kalinowski J."/>
            <person name="Ruckert C."/>
        </authorList>
    </citation>
    <scope>NUCLEOTIDE SEQUENCE</scope>
    <source>
        <strain evidence="2">CGMCC 1.12195</strain>
    </source>
</reference>
<gene>
    <name evidence="2" type="ORF">GCM10007415_45690</name>
</gene>
<name>A0A917I324_9SPHI</name>
<dbReference type="EMBL" id="BMER01000007">
    <property type="protein sequence ID" value="GGH04282.1"/>
    <property type="molecule type" value="Genomic_DNA"/>
</dbReference>
<dbReference type="Pfam" id="PF07228">
    <property type="entry name" value="SpoIIE"/>
    <property type="match status" value="1"/>
</dbReference>
<evidence type="ECO:0000313" key="3">
    <source>
        <dbReference type="Proteomes" id="UP000660862"/>
    </source>
</evidence>
<proteinExistence type="predicted"/>
<dbReference type="Pfam" id="PF13581">
    <property type="entry name" value="HATPase_c_2"/>
    <property type="match status" value="1"/>
</dbReference>
<dbReference type="InterPro" id="IPR003594">
    <property type="entry name" value="HATPase_dom"/>
</dbReference>
<dbReference type="InterPro" id="IPR036457">
    <property type="entry name" value="PPM-type-like_dom_sf"/>
</dbReference>
<dbReference type="AlphaFoldDB" id="A0A917I324"/>
<organism evidence="2 3">
    <name type="scientific">Parapedobacter pyrenivorans</name>
    <dbReference type="NCBI Taxonomy" id="1305674"/>
    <lineage>
        <taxon>Bacteria</taxon>
        <taxon>Pseudomonadati</taxon>
        <taxon>Bacteroidota</taxon>
        <taxon>Sphingobacteriia</taxon>
        <taxon>Sphingobacteriales</taxon>
        <taxon>Sphingobacteriaceae</taxon>
        <taxon>Parapedobacter</taxon>
    </lineage>
</organism>
<reference evidence="2" key="2">
    <citation type="submission" date="2020-09" db="EMBL/GenBank/DDBJ databases">
        <authorList>
            <person name="Sun Q."/>
            <person name="Zhou Y."/>
        </authorList>
    </citation>
    <scope>NUCLEOTIDE SEQUENCE</scope>
    <source>
        <strain evidence="2">CGMCC 1.12195</strain>
    </source>
</reference>
<dbReference type="InterPro" id="IPR039248">
    <property type="entry name" value="Ptase_RsbX"/>
</dbReference>
<comment type="caution">
    <text evidence="2">The sequence shown here is derived from an EMBL/GenBank/DDBJ whole genome shotgun (WGS) entry which is preliminary data.</text>
</comment>
<dbReference type="InterPro" id="IPR001932">
    <property type="entry name" value="PPM-type_phosphatase-like_dom"/>
</dbReference>
<accession>A0A917I324</accession>
<dbReference type="Gene3D" id="3.30.565.10">
    <property type="entry name" value="Histidine kinase-like ATPase, C-terminal domain"/>
    <property type="match status" value="1"/>
</dbReference>